<evidence type="ECO:0000313" key="3">
    <source>
        <dbReference type="EMBL" id="GMA33164.1"/>
    </source>
</evidence>
<dbReference type="GO" id="GO:0006749">
    <property type="term" value="P:glutathione metabolic process"/>
    <property type="evidence" value="ECO:0007669"/>
    <property type="project" value="TreeGrafter"/>
</dbReference>
<dbReference type="GO" id="GO:0005829">
    <property type="term" value="C:cytosol"/>
    <property type="evidence" value="ECO:0007669"/>
    <property type="project" value="TreeGrafter"/>
</dbReference>
<proteinExistence type="predicted"/>
<dbReference type="GO" id="GO:0017168">
    <property type="term" value="F:5-oxoprolinase (ATP-hydrolyzing) activity"/>
    <property type="evidence" value="ECO:0007669"/>
    <property type="project" value="TreeGrafter"/>
</dbReference>
<evidence type="ECO:0000259" key="2">
    <source>
        <dbReference type="Pfam" id="PF05378"/>
    </source>
</evidence>
<dbReference type="PANTHER" id="PTHR11365">
    <property type="entry name" value="5-OXOPROLINASE RELATED"/>
    <property type="match status" value="1"/>
</dbReference>
<feature type="region of interest" description="Disordered" evidence="1">
    <location>
        <begin position="125"/>
        <end position="179"/>
    </location>
</feature>
<organism evidence="3 4">
    <name type="scientific">Litorihabitans aurantiacus</name>
    <dbReference type="NCBI Taxonomy" id="1930061"/>
    <lineage>
        <taxon>Bacteria</taxon>
        <taxon>Bacillati</taxon>
        <taxon>Actinomycetota</taxon>
        <taxon>Actinomycetes</taxon>
        <taxon>Micrococcales</taxon>
        <taxon>Beutenbergiaceae</taxon>
        <taxon>Litorihabitans</taxon>
    </lineage>
</organism>
<dbReference type="Proteomes" id="UP001157161">
    <property type="component" value="Unassembled WGS sequence"/>
</dbReference>
<sequence>MPSGDRGDGATHDLTRVVAHKVASTPQDPAAAVEQGLRDLLGLGVAADDVAAITHGTTIGLNAILQRRVARVAVLTSLGHRDLVHIGRARLPRSFDLHARPPRPVVDRDQVVELDLRFAPDGAAVGAEVTPGSPPTTARWRRCGTPAPTPSPSAWSAGTPRPNGRPRSPPRWSATWACP</sequence>
<dbReference type="InterPro" id="IPR008040">
    <property type="entry name" value="Hydant_A_N"/>
</dbReference>
<keyword evidence="4" id="KW-1185">Reference proteome</keyword>
<gene>
    <name evidence="3" type="ORF">GCM10025875_31560</name>
</gene>
<protein>
    <recommendedName>
        <fullName evidence="2">Hydantoinase/oxoprolinase N-terminal domain-containing protein</fullName>
    </recommendedName>
</protein>
<dbReference type="PANTHER" id="PTHR11365:SF23">
    <property type="entry name" value="HYPOTHETICAL 5-OXOPROLINASE (EUROFUNG)-RELATED"/>
    <property type="match status" value="1"/>
</dbReference>
<dbReference type="EMBL" id="BSUM01000001">
    <property type="protein sequence ID" value="GMA33164.1"/>
    <property type="molecule type" value="Genomic_DNA"/>
</dbReference>
<reference evidence="3" key="1">
    <citation type="journal article" date="2014" name="Int. J. Syst. Evol. Microbiol.">
        <title>Complete genome sequence of Corynebacterium casei LMG S-19264T (=DSM 44701T), isolated from a smear-ripened cheese.</title>
        <authorList>
            <consortium name="US DOE Joint Genome Institute (JGI-PGF)"/>
            <person name="Walter F."/>
            <person name="Albersmeier A."/>
            <person name="Kalinowski J."/>
            <person name="Ruckert C."/>
        </authorList>
    </citation>
    <scope>NUCLEOTIDE SEQUENCE</scope>
    <source>
        <strain evidence="3">NBRC 112290</strain>
    </source>
</reference>
<feature type="compositionally biased region" description="Low complexity" evidence="1">
    <location>
        <begin position="152"/>
        <end position="166"/>
    </location>
</feature>
<evidence type="ECO:0000313" key="4">
    <source>
        <dbReference type="Proteomes" id="UP001157161"/>
    </source>
</evidence>
<comment type="caution">
    <text evidence="3">The sequence shown here is derived from an EMBL/GenBank/DDBJ whole genome shotgun (WGS) entry which is preliminary data.</text>
</comment>
<feature type="domain" description="Hydantoinase/oxoprolinase N-terminal" evidence="2">
    <location>
        <begin position="15"/>
        <end position="124"/>
    </location>
</feature>
<dbReference type="RefSeq" id="WP_284251837.1">
    <property type="nucleotide sequence ID" value="NZ_BSUM01000001.1"/>
</dbReference>
<name>A0AA37XHE4_9MICO</name>
<dbReference type="Pfam" id="PF05378">
    <property type="entry name" value="Hydant_A_N"/>
    <property type="match status" value="1"/>
</dbReference>
<evidence type="ECO:0000256" key="1">
    <source>
        <dbReference type="SAM" id="MobiDB-lite"/>
    </source>
</evidence>
<dbReference type="InterPro" id="IPR045079">
    <property type="entry name" value="Oxoprolinase-like"/>
</dbReference>
<accession>A0AA37XHE4</accession>
<reference evidence="3" key="2">
    <citation type="submission" date="2023-02" db="EMBL/GenBank/DDBJ databases">
        <authorList>
            <person name="Sun Q."/>
            <person name="Mori K."/>
        </authorList>
    </citation>
    <scope>NUCLEOTIDE SEQUENCE</scope>
    <source>
        <strain evidence="3">NBRC 112290</strain>
    </source>
</reference>
<dbReference type="AlphaFoldDB" id="A0AA37XHE4"/>